<dbReference type="Proteomes" id="UP000297703">
    <property type="component" value="Unassembled WGS sequence"/>
</dbReference>
<dbReference type="Gene3D" id="3.40.50.300">
    <property type="entry name" value="P-loop containing nucleotide triphosphate hydrolases"/>
    <property type="match status" value="1"/>
</dbReference>
<dbReference type="AlphaFoldDB" id="A0A4D9EIQ8"/>
<protein>
    <recommendedName>
        <fullName evidence="1">Sulfotransferase</fullName>
        <ecNumber evidence="1">2.8.2.-</ecNumber>
    </recommendedName>
</protein>
<dbReference type="STRING" id="55544.A0A4D9EIQ8"/>
<dbReference type="EC" id="2.8.2.-" evidence="1"/>
<reference evidence="3 4" key="2">
    <citation type="submission" date="2019-04" db="EMBL/GenBank/DDBJ databases">
        <title>The genome sequence of big-headed turtle.</title>
        <authorList>
            <person name="Gong S."/>
        </authorList>
    </citation>
    <scope>NUCLEOTIDE SEQUENCE [LARGE SCALE GENOMIC DNA]</scope>
    <source>
        <strain evidence="3">DO16091913</strain>
        <tissue evidence="3">Muscle</tissue>
    </source>
</reference>
<dbReference type="EMBL" id="QXTE01000088">
    <property type="protein sequence ID" value="TFK07132.1"/>
    <property type="molecule type" value="Genomic_DNA"/>
</dbReference>
<organism evidence="3 4">
    <name type="scientific">Platysternon megacephalum</name>
    <name type="common">big-headed turtle</name>
    <dbReference type="NCBI Taxonomy" id="55544"/>
    <lineage>
        <taxon>Eukaryota</taxon>
        <taxon>Metazoa</taxon>
        <taxon>Chordata</taxon>
        <taxon>Craniata</taxon>
        <taxon>Vertebrata</taxon>
        <taxon>Euteleostomi</taxon>
        <taxon>Archelosauria</taxon>
        <taxon>Testudinata</taxon>
        <taxon>Testudines</taxon>
        <taxon>Cryptodira</taxon>
        <taxon>Durocryptodira</taxon>
        <taxon>Testudinoidea</taxon>
        <taxon>Platysternidae</taxon>
        <taxon>Platysternon</taxon>
    </lineage>
</organism>
<gene>
    <name evidence="3" type="ORF">DR999_PMT10048</name>
</gene>
<evidence type="ECO:0000313" key="4">
    <source>
        <dbReference type="Proteomes" id="UP000297703"/>
    </source>
</evidence>
<comment type="similarity">
    <text evidence="1">Belongs to the sulfotransferase 1 family.</text>
</comment>
<name>A0A4D9EIQ8_9SAUR</name>
<dbReference type="OrthoDB" id="9428545at2759"/>
<proteinExistence type="inferred from homology"/>
<dbReference type="Pfam" id="PF00685">
    <property type="entry name" value="Sulfotransfer_1"/>
    <property type="match status" value="1"/>
</dbReference>
<evidence type="ECO:0000256" key="1">
    <source>
        <dbReference type="RuleBase" id="RU361155"/>
    </source>
</evidence>
<comment type="caution">
    <text evidence="3">The sequence shown here is derived from an EMBL/GenBank/DDBJ whole genome shotgun (WGS) entry which is preliminary data.</text>
</comment>
<dbReference type="GO" id="GO:0008146">
    <property type="term" value="F:sulfotransferase activity"/>
    <property type="evidence" value="ECO:0007669"/>
    <property type="project" value="InterPro"/>
</dbReference>
<keyword evidence="1" id="KW-0808">Transferase</keyword>
<feature type="domain" description="Sulfotransferase" evidence="2">
    <location>
        <begin position="48"/>
        <end position="82"/>
    </location>
</feature>
<evidence type="ECO:0000259" key="2">
    <source>
        <dbReference type="Pfam" id="PF00685"/>
    </source>
</evidence>
<dbReference type="InterPro" id="IPR000863">
    <property type="entry name" value="Sulfotransferase_dom"/>
</dbReference>
<accession>A0A4D9EIQ8</accession>
<evidence type="ECO:0000313" key="3">
    <source>
        <dbReference type="EMBL" id="TFK07132.1"/>
    </source>
</evidence>
<keyword evidence="4" id="KW-1185">Reference proteome</keyword>
<sequence>MYRLAKQQLSRYKKAADPYLTESRGIYQIGRRILSFNTWVYKIIARSDDVILAGYPKSGTNWLDQVLNDLEITAAKYTEEEINERINITNELSVFLRLEYGDPEKFKVSTG</sequence>
<dbReference type="SUPFAM" id="SSF52540">
    <property type="entry name" value="P-loop containing nucleoside triphosphate hydrolases"/>
    <property type="match status" value="1"/>
</dbReference>
<reference evidence="3 4" key="1">
    <citation type="submission" date="2019-04" db="EMBL/GenBank/DDBJ databases">
        <title>Draft genome of the big-headed turtle Platysternon megacephalum.</title>
        <authorList>
            <person name="Gong S."/>
        </authorList>
    </citation>
    <scope>NUCLEOTIDE SEQUENCE [LARGE SCALE GENOMIC DNA]</scope>
    <source>
        <strain evidence="3">DO16091913</strain>
        <tissue evidence="3">Muscle</tissue>
    </source>
</reference>
<dbReference type="InterPro" id="IPR027417">
    <property type="entry name" value="P-loop_NTPase"/>
</dbReference>